<evidence type="ECO:0000313" key="3">
    <source>
        <dbReference type="Proteomes" id="UP001359485"/>
    </source>
</evidence>
<dbReference type="PANTHER" id="PTHR10380:SF206">
    <property type="entry name" value="GH27759P"/>
    <property type="match status" value="1"/>
</dbReference>
<keyword evidence="3" id="KW-1185">Reference proteome</keyword>
<reference evidence="2 3" key="1">
    <citation type="submission" date="2023-09" db="EMBL/GenBank/DDBJ databases">
        <title>Genomes of two closely related lineages of the louse Polyplax serrata with different host specificities.</title>
        <authorList>
            <person name="Martinu J."/>
            <person name="Tarabai H."/>
            <person name="Stefka J."/>
            <person name="Hypsa V."/>
        </authorList>
    </citation>
    <scope>NUCLEOTIDE SEQUENCE [LARGE SCALE GENOMIC DNA]</scope>
    <source>
        <strain evidence="2">98ZLc_SE</strain>
    </source>
</reference>
<dbReference type="EMBL" id="JAWJWF010000001">
    <property type="protein sequence ID" value="KAK6642200.1"/>
    <property type="molecule type" value="Genomic_DNA"/>
</dbReference>
<name>A0ABR1BJS7_POLSC</name>
<evidence type="ECO:0000313" key="2">
    <source>
        <dbReference type="EMBL" id="KAK6642200.1"/>
    </source>
</evidence>
<dbReference type="InterPro" id="IPR050468">
    <property type="entry name" value="Cuticle_Struct_Prot"/>
</dbReference>
<comment type="caution">
    <text evidence="2">The sequence shown here is derived from an EMBL/GenBank/DDBJ whole genome shotgun (WGS) entry which is preliminary data.</text>
</comment>
<dbReference type="Pfam" id="PF00379">
    <property type="entry name" value="Chitin_bind_4"/>
    <property type="match status" value="1"/>
</dbReference>
<gene>
    <name evidence="2" type="ORF">RUM44_013923</name>
</gene>
<proteinExistence type="predicted"/>
<organism evidence="2 3">
    <name type="scientific">Polyplax serrata</name>
    <name type="common">Common mouse louse</name>
    <dbReference type="NCBI Taxonomy" id="468196"/>
    <lineage>
        <taxon>Eukaryota</taxon>
        <taxon>Metazoa</taxon>
        <taxon>Ecdysozoa</taxon>
        <taxon>Arthropoda</taxon>
        <taxon>Hexapoda</taxon>
        <taxon>Insecta</taxon>
        <taxon>Pterygota</taxon>
        <taxon>Neoptera</taxon>
        <taxon>Paraneoptera</taxon>
        <taxon>Psocodea</taxon>
        <taxon>Troctomorpha</taxon>
        <taxon>Phthiraptera</taxon>
        <taxon>Anoplura</taxon>
        <taxon>Polyplacidae</taxon>
        <taxon>Polyplax</taxon>
    </lineage>
</organism>
<dbReference type="PROSITE" id="PS51155">
    <property type="entry name" value="CHIT_BIND_RR_2"/>
    <property type="match status" value="1"/>
</dbReference>
<dbReference type="PANTHER" id="PTHR10380">
    <property type="entry name" value="CUTICLE PROTEIN"/>
    <property type="match status" value="1"/>
</dbReference>
<dbReference type="InterPro" id="IPR000618">
    <property type="entry name" value="Insect_cuticle"/>
</dbReference>
<sequence length="394" mass="44638">MLGALLICDKDEDELRFDQVVSLLHSATSKVNNYNGWSNSPNSQYHIQTDEGEERYFKYQTKSGQYRKEKRLQDGTVVGTYGWVDPNGYLRLRDYVADNQGYRIIKSKLIYVGRDAINGDSPTETSNPKYSPIYQTPVQNQPFKFDGLPPWRSTTYLSPHRDPEHRYATETPETFYSSTPLVEISANSLTGSSTPSYIASDSSPEVAFYEDVTVRPISELAPPRPDPYNYGSTPHSRTYAGPSEDISPATHPTRPLNTLSIPAIGVVSTTPLPVSGKFLPSVGSNDITEAKKFYLADNERNFEYRAKVSGDEHEEYDGISTVQNGFRYYLPKHYHEETFLSGGQERAGSFGYIDPFGIRRVIYYNTSPEKGFVHRKNNRYVGFHSTPYDPRPNF</sequence>
<accession>A0ABR1BJS7</accession>
<protein>
    <submittedName>
        <fullName evidence="2">Uncharacterized protein</fullName>
    </submittedName>
</protein>
<dbReference type="Proteomes" id="UP001359485">
    <property type="component" value="Unassembled WGS sequence"/>
</dbReference>
<evidence type="ECO:0000256" key="1">
    <source>
        <dbReference type="PROSITE-ProRule" id="PRU00497"/>
    </source>
</evidence>
<keyword evidence="1" id="KW-0193">Cuticle</keyword>